<keyword evidence="1" id="KW-0238">DNA-binding</keyword>
<gene>
    <name evidence="1" type="ORF">NSA58_04365</name>
</gene>
<evidence type="ECO:0000313" key="2">
    <source>
        <dbReference type="Proteomes" id="UP001140817"/>
    </source>
</evidence>
<reference evidence="1" key="1">
    <citation type="submission" date="2022-07" db="EMBL/GenBank/DDBJ databases">
        <title>Enhanced cultured diversity of the mouse gut microbiota enables custom-made synthetic communities.</title>
        <authorList>
            <person name="Afrizal A."/>
        </authorList>
    </citation>
    <scope>NUCLEOTIDE SEQUENCE</scope>
    <source>
        <strain evidence="1">DSM 29186</strain>
    </source>
</reference>
<dbReference type="GO" id="GO:0003677">
    <property type="term" value="F:DNA binding"/>
    <property type="evidence" value="ECO:0007669"/>
    <property type="project" value="UniProtKB-KW"/>
</dbReference>
<sequence length="58" mass="6603">MEEKRELNISFNKSGSGSYTPRISLPATWIKEMGIDTDNRKVSVTFKDGQIVIEKVKE</sequence>
<dbReference type="AlphaFoldDB" id="A0A9X2S0Q9"/>
<protein>
    <submittedName>
        <fullName evidence="1">AbrB/MazE/SpoVT family DNA-binding domain-containing protein</fullName>
    </submittedName>
</protein>
<proteinExistence type="predicted"/>
<evidence type="ECO:0000313" key="1">
    <source>
        <dbReference type="EMBL" id="MCR1822014.1"/>
    </source>
</evidence>
<keyword evidence="2" id="KW-1185">Reference proteome</keyword>
<dbReference type="EMBL" id="JANKBY010000030">
    <property type="protein sequence ID" value="MCR1822014.1"/>
    <property type="molecule type" value="Genomic_DNA"/>
</dbReference>
<accession>A0A9X2S0Q9</accession>
<dbReference type="Proteomes" id="UP001140817">
    <property type="component" value="Unassembled WGS sequence"/>
</dbReference>
<dbReference type="RefSeq" id="WP_257560157.1">
    <property type="nucleotide sequence ID" value="NZ_JANKBY010000030.1"/>
</dbReference>
<comment type="caution">
    <text evidence="1">The sequence shown here is derived from an EMBL/GenBank/DDBJ whole genome shotgun (WGS) entry which is preliminary data.</text>
</comment>
<name>A0A9X2S0Q9_9FIRM</name>
<organism evidence="1 2">
    <name type="scientific">Terrisporobacter muris</name>
    <dbReference type="NCBI Taxonomy" id="2963284"/>
    <lineage>
        <taxon>Bacteria</taxon>
        <taxon>Bacillati</taxon>
        <taxon>Bacillota</taxon>
        <taxon>Clostridia</taxon>
        <taxon>Peptostreptococcales</taxon>
        <taxon>Peptostreptococcaceae</taxon>
        <taxon>Terrisporobacter</taxon>
    </lineage>
</organism>